<protein>
    <submittedName>
        <fullName evidence="2">AtzH-like domain-containing protein</fullName>
    </submittedName>
</protein>
<dbReference type="PANTHER" id="PTHR46310">
    <property type="entry name" value="AMIDASE 1"/>
    <property type="match status" value="1"/>
</dbReference>
<feature type="domain" description="Amidase" evidence="1">
    <location>
        <begin position="415"/>
        <end position="528"/>
    </location>
</feature>
<dbReference type="InterPro" id="IPR036928">
    <property type="entry name" value="AS_sf"/>
</dbReference>
<evidence type="ECO:0000313" key="2">
    <source>
        <dbReference type="EMBL" id="MFD1834149.1"/>
    </source>
</evidence>
<dbReference type="EMBL" id="JBHUFL010000002">
    <property type="protein sequence ID" value="MFD1834149.1"/>
    <property type="molecule type" value="Genomic_DNA"/>
</dbReference>
<dbReference type="PROSITE" id="PS00571">
    <property type="entry name" value="AMIDASES"/>
    <property type="match status" value="1"/>
</dbReference>
<organism evidence="2 3">
    <name type="scientific">Brachybacterium rhamnosum</name>
    <dbReference type="NCBI Taxonomy" id="173361"/>
    <lineage>
        <taxon>Bacteria</taxon>
        <taxon>Bacillati</taxon>
        <taxon>Actinomycetota</taxon>
        <taxon>Actinomycetes</taxon>
        <taxon>Micrococcales</taxon>
        <taxon>Dermabacteraceae</taxon>
        <taxon>Brachybacterium</taxon>
    </lineage>
</organism>
<dbReference type="Pfam" id="PF01425">
    <property type="entry name" value="Amidase"/>
    <property type="match status" value="2"/>
</dbReference>
<dbReference type="InterPro" id="IPR024507">
    <property type="entry name" value="AtzH-like"/>
</dbReference>
<dbReference type="Pfam" id="PF11533">
    <property type="entry name" value="AtzH-like"/>
    <property type="match status" value="1"/>
</dbReference>
<evidence type="ECO:0000313" key="3">
    <source>
        <dbReference type="Proteomes" id="UP001597280"/>
    </source>
</evidence>
<dbReference type="InterPro" id="IPR023631">
    <property type="entry name" value="Amidase_dom"/>
</dbReference>
<keyword evidence="3" id="KW-1185">Reference proteome</keyword>
<dbReference type="SUPFAM" id="SSF54427">
    <property type="entry name" value="NTF2-like"/>
    <property type="match status" value="1"/>
</dbReference>
<dbReference type="Gene3D" id="3.10.450.50">
    <property type="match status" value="1"/>
</dbReference>
<name>A0ABW4PTK6_9MICO</name>
<dbReference type="SUPFAM" id="SSF75304">
    <property type="entry name" value="Amidase signature (AS) enzymes"/>
    <property type="match status" value="1"/>
</dbReference>
<dbReference type="PANTHER" id="PTHR46310:SF7">
    <property type="entry name" value="AMIDASE 1"/>
    <property type="match status" value="1"/>
</dbReference>
<dbReference type="Gene3D" id="3.90.1300.10">
    <property type="entry name" value="Amidase signature (AS) domain"/>
    <property type="match status" value="1"/>
</dbReference>
<dbReference type="InterPro" id="IPR032710">
    <property type="entry name" value="NTF2-like_dom_sf"/>
</dbReference>
<sequence length="539" mass="54932">MSADGGSGPVAAEARPVPHGPDVPGLMDAFWAYETALMADDLPTLDALFAPGPDTLRGDAAGLLVGHEAISSFRGGRGGAPARRIVRVEVRALGERHAVVVAITELLRGGRGQQTQVWERSEGGWKVAVAHVAVAAPALDRRIWRVVGTPLVPATTEGGPLTGETVAVKDLFAVAGQRIGAGNPARLAEASPEPRHAAAVEALLGAGAAVTGIAATDELAYSLAGTSTHYGTPPNPRAPHRISGGSSSGSASAVSLGHASLGLGTDTGGSIRVPAAYQGLWGIRTTHGAVPRDGLLPLAPSFDTVGLLARTPGPLARAADVLLHDVDGAAAGTGRAGMLAGAALRTVPGLVELADGDVAEAIDAALRRWAGSRRMERAAAIDEAAHTAWLGAFRTIQAREAWQAHGDWVRVHEGDLGPDVAARFRTARTVTAEQERRAREVRAVAAEEVRGRLGGGVLVVPAASSVAPLLRDSAAGGPLIEAQRERTLRLTCLAGLAGLPAVTVPLRTAAGLPTGVTLVGPAGSDVELIHLAAALEETP</sequence>
<accession>A0ABW4PTK6</accession>
<dbReference type="InterPro" id="IPR020556">
    <property type="entry name" value="Amidase_CS"/>
</dbReference>
<dbReference type="Proteomes" id="UP001597280">
    <property type="component" value="Unassembled WGS sequence"/>
</dbReference>
<evidence type="ECO:0000259" key="1">
    <source>
        <dbReference type="Pfam" id="PF01425"/>
    </source>
</evidence>
<dbReference type="RefSeq" id="WP_343903579.1">
    <property type="nucleotide sequence ID" value="NZ_BAAAIS010000002.1"/>
</dbReference>
<feature type="domain" description="Amidase" evidence="1">
    <location>
        <begin position="156"/>
        <end position="319"/>
    </location>
</feature>
<reference evidence="3" key="1">
    <citation type="journal article" date="2019" name="Int. J. Syst. Evol. Microbiol.">
        <title>The Global Catalogue of Microorganisms (GCM) 10K type strain sequencing project: providing services to taxonomists for standard genome sequencing and annotation.</title>
        <authorList>
            <consortium name="The Broad Institute Genomics Platform"/>
            <consortium name="The Broad Institute Genome Sequencing Center for Infectious Disease"/>
            <person name="Wu L."/>
            <person name="Ma J."/>
        </authorList>
    </citation>
    <scope>NUCLEOTIDE SEQUENCE [LARGE SCALE GENOMIC DNA]</scope>
    <source>
        <strain evidence="3">JCM 11650</strain>
    </source>
</reference>
<comment type="caution">
    <text evidence="2">The sequence shown here is derived from an EMBL/GenBank/DDBJ whole genome shotgun (WGS) entry which is preliminary data.</text>
</comment>
<proteinExistence type="predicted"/>
<gene>
    <name evidence="2" type="ORF">ACFSDA_03580</name>
</gene>